<evidence type="ECO:0000313" key="7">
    <source>
        <dbReference type="EMBL" id="WED64471.1"/>
    </source>
</evidence>
<dbReference type="Proteomes" id="UP001218638">
    <property type="component" value="Chromosome"/>
</dbReference>
<dbReference type="Gene3D" id="3.30.1150.10">
    <property type="match status" value="1"/>
</dbReference>
<organism evidence="7 8">
    <name type="scientific">Synoicihabitans lomoniglobus</name>
    <dbReference type="NCBI Taxonomy" id="2909285"/>
    <lineage>
        <taxon>Bacteria</taxon>
        <taxon>Pseudomonadati</taxon>
        <taxon>Verrucomicrobiota</taxon>
        <taxon>Opitutia</taxon>
        <taxon>Opitutales</taxon>
        <taxon>Opitutaceae</taxon>
        <taxon>Synoicihabitans</taxon>
    </lineage>
</organism>
<feature type="domain" description="TonB C-terminal" evidence="6">
    <location>
        <begin position="52"/>
        <end position="148"/>
    </location>
</feature>
<evidence type="ECO:0000259" key="6">
    <source>
        <dbReference type="PROSITE" id="PS52015"/>
    </source>
</evidence>
<dbReference type="Pfam" id="PF03544">
    <property type="entry name" value="TonB_C"/>
    <property type="match status" value="1"/>
</dbReference>
<keyword evidence="5" id="KW-0732">Signal</keyword>
<comment type="subcellular location">
    <subcellularLocation>
        <location evidence="1">Membrane</location>
        <topology evidence="1">Single-pass membrane protein</topology>
    </subcellularLocation>
</comment>
<accession>A0AAE9ZUD1</accession>
<dbReference type="AlphaFoldDB" id="A0AAE9ZUD1"/>
<dbReference type="SUPFAM" id="SSF74653">
    <property type="entry name" value="TolA/TonB C-terminal domain"/>
    <property type="match status" value="1"/>
</dbReference>
<dbReference type="RefSeq" id="WP_330930896.1">
    <property type="nucleotide sequence ID" value="NZ_CP119075.1"/>
</dbReference>
<dbReference type="InterPro" id="IPR006260">
    <property type="entry name" value="TonB/TolA_C"/>
</dbReference>
<keyword evidence="4" id="KW-0472">Membrane</keyword>
<keyword evidence="3" id="KW-1133">Transmembrane helix</keyword>
<evidence type="ECO:0000256" key="3">
    <source>
        <dbReference type="ARBA" id="ARBA00022989"/>
    </source>
</evidence>
<evidence type="ECO:0000313" key="8">
    <source>
        <dbReference type="Proteomes" id="UP001218638"/>
    </source>
</evidence>
<feature type="chain" id="PRO_5042167936" evidence="5">
    <location>
        <begin position="26"/>
        <end position="149"/>
    </location>
</feature>
<proteinExistence type="predicted"/>
<evidence type="ECO:0000256" key="1">
    <source>
        <dbReference type="ARBA" id="ARBA00004167"/>
    </source>
</evidence>
<dbReference type="KEGG" id="slom:PXH66_19195"/>
<protein>
    <submittedName>
        <fullName evidence="7">Energy transducer TonB</fullName>
    </submittedName>
</protein>
<dbReference type="PROSITE" id="PS52015">
    <property type="entry name" value="TONB_CTD"/>
    <property type="match status" value="1"/>
</dbReference>
<keyword evidence="2" id="KW-0812">Transmembrane</keyword>
<feature type="signal peptide" evidence="5">
    <location>
        <begin position="1"/>
        <end position="25"/>
    </location>
</feature>
<reference evidence="7" key="1">
    <citation type="submission" date="2023-03" db="EMBL/GenBank/DDBJ databases">
        <title>Lomoglobus Profundus gen. nov., sp. nov., a novel member of the phylum Verrucomicrobia, isolated from deep-marine sediment of South China Sea.</title>
        <authorList>
            <person name="Ahmad T."/>
            <person name="Ishaq S.E."/>
            <person name="Wang F."/>
        </authorList>
    </citation>
    <scope>NUCLEOTIDE SEQUENCE</scope>
    <source>
        <strain evidence="7">LMO-M01</strain>
    </source>
</reference>
<gene>
    <name evidence="7" type="ORF">PXH66_19195</name>
</gene>
<name>A0AAE9ZUD1_9BACT</name>
<dbReference type="EMBL" id="CP119075">
    <property type="protein sequence ID" value="WED64471.1"/>
    <property type="molecule type" value="Genomic_DNA"/>
</dbReference>
<evidence type="ECO:0000256" key="4">
    <source>
        <dbReference type="ARBA" id="ARBA00023136"/>
    </source>
</evidence>
<evidence type="ECO:0000256" key="5">
    <source>
        <dbReference type="SAM" id="SignalP"/>
    </source>
</evidence>
<evidence type="ECO:0000256" key="2">
    <source>
        <dbReference type="ARBA" id="ARBA00022692"/>
    </source>
</evidence>
<dbReference type="InterPro" id="IPR037682">
    <property type="entry name" value="TonB_C"/>
</dbReference>
<dbReference type="NCBIfam" id="TIGR01352">
    <property type="entry name" value="tonB_Cterm"/>
    <property type="match status" value="1"/>
</dbReference>
<dbReference type="GO" id="GO:0055085">
    <property type="term" value="P:transmembrane transport"/>
    <property type="evidence" value="ECO:0007669"/>
    <property type="project" value="InterPro"/>
</dbReference>
<dbReference type="GO" id="GO:0016020">
    <property type="term" value="C:membrane"/>
    <property type="evidence" value="ECO:0007669"/>
    <property type="project" value="UniProtKB-SubCell"/>
</dbReference>
<keyword evidence="8" id="KW-1185">Reference proteome</keyword>
<sequence>MPRLLPSLRLLLTLCLLAVAGRTVAADEPAEEKNAEPRNTIEVAGVLYPVYEIRKEAKPLQQFKVYSPRRAKKEGRGGTVLIGALIDRQGGVMQMQIAMSNAEADIEEAALKSVRKWIFPVQHVDGRAIAYAVMVPIVVDNTPHFGPQR</sequence>